<proteinExistence type="predicted"/>
<evidence type="ECO:0000313" key="2">
    <source>
        <dbReference type="Proteomes" id="UP001604277"/>
    </source>
</evidence>
<accession>A0ABD1T819</accession>
<dbReference type="EMBL" id="JBFOLJ010000009">
    <property type="protein sequence ID" value="KAL2508875.1"/>
    <property type="molecule type" value="Genomic_DNA"/>
</dbReference>
<evidence type="ECO:0000313" key="1">
    <source>
        <dbReference type="EMBL" id="KAL2508875.1"/>
    </source>
</evidence>
<organism evidence="1 2">
    <name type="scientific">Forsythia ovata</name>
    <dbReference type="NCBI Taxonomy" id="205694"/>
    <lineage>
        <taxon>Eukaryota</taxon>
        <taxon>Viridiplantae</taxon>
        <taxon>Streptophyta</taxon>
        <taxon>Embryophyta</taxon>
        <taxon>Tracheophyta</taxon>
        <taxon>Spermatophyta</taxon>
        <taxon>Magnoliopsida</taxon>
        <taxon>eudicotyledons</taxon>
        <taxon>Gunneridae</taxon>
        <taxon>Pentapetalae</taxon>
        <taxon>asterids</taxon>
        <taxon>lamiids</taxon>
        <taxon>Lamiales</taxon>
        <taxon>Oleaceae</taxon>
        <taxon>Forsythieae</taxon>
        <taxon>Forsythia</taxon>
    </lineage>
</organism>
<dbReference type="Proteomes" id="UP001604277">
    <property type="component" value="Unassembled WGS sequence"/>
</dbReference>
<reference evidence="2" key="1">
    <citation type="submission" date="2024-07" db="EMBL/GenBank/DDBJ databases">
        <title>Two chromosome-level genome assemblies of Korean endemic species Abeliophyllum distichum and Forsythia ovata (Oleaceae).</title>
        <authorList>
            <person name="Jang H."/>
        </authorList>
    </citation>
    <scope>NUCLEOTIDE SEQUENCE [LARGE SCALE GENOMIC DNA]</scope>
</reference>
<keyword evidence="2" id="KW-1185">Reference proteome</keyword>
<comment type="caution">
    <text evidence="1">The sequence shown here is derived from an EMBL/GenBank/DDBJ whole genome shotgun (WGS) entry which is preliminary data.</text>
</comment>
<dbReference type="AlphaFoldDB" id="A0ABD1T819"/>
<name>A0ABD1T819_9LAMI</name>
<sequence>MTSLALVLALFEDEDDEFLGSFRNTEDNLEKEKYLDDFFILFWTLLLMYLKSSTASSATELGLEDSGWRSWLRSLEKEEWESVDEPVESREEVVVVSEEDEEEARRRVRTMERRGERWRGRI</sequence>
<gene>
    <name evidence="1" type="ORF">Fot_32522</name>
</gene>
<protein>
    <submittedName>
        <fullName evidence="1">Uncharacterized protein</fullName>
    </submittedName>
</protein>